<evidence type="ECO:0000313" key="1">
    <source>
        <dbReference type="EMBL" id="KAG5652069.1"/>
    </source>
</evidence>
<dbReference type="AlphaFoldDB" id="A0A9P7GLM2"/>
<accession>A0A9P7GLM2</accession>
<proteinExistence type="predicted"/>
<organism evidence="1 2">
    <name type="scientific">Sphagnurus paluster</name>
    <dbReference type="NCBI Taxonomy" id="117069"/>
    <lineage>
        <taxon>Eukaryota</taxon>
        <taxon>Fungi</taxon>
        <taxon>Dikarya</taxon>
        <taxon>Basidiomycota</taxon>
        <taxon>Agaricomycotina</taxon>
        <taxon>Agaricomycetes</taxon>
        <taxon>Agaricomycetidae</taxon>
        <taxon>Agaricales</taxon>
        <taxon>Tricholomatineae</taxon>
        <taxon>Lyophyllaceae</taxon>
        <taxon>Sphagnurus</taxon>
    </lineage>
</organism>
<gene>
    <name evidence="1" type="ORF">H0H81_006424</name>
</gene>
<reference evidence="1" key="1">
    <citation type="submission" date="2021-02" db="EMBL/GenBank/DDBJ databases">
        <authorList>
            <person name="Nieuwenhuis M."/>
            <person name="Van De Peppel L.J.J."/>
        </authorList>
    </citation>
    <scope>NUCLEOTIDE SEQUENCE</scope>
    <source>
        <strain evidence="1">D49</strain>
    </source>
</reference>
<name>A0A9P7GLM2_9AGAR</name>
<keyword evidence="2" id="KW-1185">Reference proteome</keyword>
<dbReference type="EMBL" id="JABCKI010000165">
    <property type="protein sequence ID" value="KAG5652069.1"/>
    <property type="molecule type" value="Genomic_DNA"/>
</dbReference>
<reference evidence="1" key="2">
    <citation type="submission" date="2021-10" db="EMBL/GenBank/DDBJ databases">
        <title>Phylogenomics reveals ancestral predisposition of the termite-cultivated fungus Termitomyces towards a domesticated lifestyle.</title>
        <authorList>
            <person name="Auxier B."/>
            <person name="Grum-Grzhimaylo A."/>
            <person name="Cardenas M.E."/>
            <person name="Lodge J.D."/>
            <person name="Laessoe T."/>
            <person name="Pedersen O."/>
            <person name="Smith M.E."/>
            <person name="Kuyper T.W."/>
            <person name="Franco-Molano E.A."/>
            <person name="Baroni T.J."/>
            <person name="Aanen D.K."/>
        </authorList>
    </citation>
    <scope>NUCLEOTIDE SEQUENCE</scope>
    <source>
        <strain evidence="1">D49</strain>
    </source>
</reference>
<comment type="caution">
    <text evidence="1">The sequence shown here is derived from an EMBL/GenBank/DDBJ whole genome shotgun (WGS) entry which is preliminary data.</text>
</comment>
<evidence type="ECO:0000313" key="2">
    <source>
        <dbReference type="Proteomes" id="UP000717328"/>
    </source>
</evidence>
<protein>
    <submittedName>
        <fullName evidence="1">Uncharacterized protein</fullName>
    </submittedName>
</protein>
<dbReference type="Proteomes" id="UP000717328">
    <property type="component" value="Unassembled WGS sequence"/>
</dbReference>
<sequence>MDPVLCYLKEGQRNVFSDMLELKRFAFSLGDSNEITHRVMWNNEERSELTYDGHKITITAFRAMFENLLATAKNKISTRIFLGETPPALPETFMDNWHATKSGHSLFVEYYQL</sequence>